<evidence type="ECO:0000256" key="2">
    <source>
        <dbReference type="ARBA" id="ARBA00023136"/>
    </source>
</evidence>
<dbReference type="RefSeq" id="WP_279963822.1">
    <property type="nucleotide sequence ID" value="NZ_CP122537.1"/>
</dbReference>
<feature type="domain" description="OmpA-like" evidence="6">
    <location>
        <begin position="185"/>
        <end position="303"/>
    </location>
</feature>
<dbReference type="InterPro" id="IPR006664">
    <property type="entry name" value="OMP_bac"/>
</dbReference>
<organism evidence="7 8">
    <name type="scientific">Jannaschia ovalis</name>
    <dbReference type="NCBI Taxonomy" id="3038773"/>
    <lineage>
        <taxon>Bacteria</taxon>
        <taxon>Pseudomonadati</taxon>
        <taxon>Pseudomonadota</taxon>
        <taxon>Alphaproteobacteria</taxon>
        <taxon>Rhodobacterales</taxon>
        <taxon>Roseobacteraceae</taxon>
        <taxon>Jannaschia</taxon>
    </lineage>
</organism>
<evidence type="ECO:0000256" key="1">
    <source>
        <dbReference type="ARBA" id="ARBA00004442"/>
    </source>
</evidence>
<dbReference type="PANTHER" id="PTHR30329">
    <property type="entry name" value="STATOR ELEMENT OF FLAGELLAR MOTOR COMPLEX"/>
    <property type="match status" value="1"/>
</dbReference>
<comment type="subcellular location">
    <subcellularLocation>
        <location evidence="1">Cell outer membrane</location>
    </subcellularLocation>
</comment>
<dbReference type="Gene3D" id="3.30.1330.60">
    <property type="entry name" value="OmpA-like domain"/>
    <property type="match status" value="1"/>
</dbReference>
<accession>A0ABY8LAP7</accession>
<evidence type="ECO:0000256" key="4">
    <source>
        <dbReference type="PROSITE-ProRule" id="PRU00473"/>
    </source>
</evidence>
<keyword evidence="8" id="KW-1185">Reference proteome</keyword>
<proteinExistence type="predicted"/>
<feature type="chain" id="PRO_5047195162" evidence="5">
    <location>
        <begin position="17"/>
        <end position="303"/>
    </location>
</feature>
<dbReference type="PANTHER" id="PTHR30329:SF21">
    <property type="entry name" value="LIPOPROTEIN YIAD-RELATED"/>
    <property type="match status" value="1"/>
</dbReference>
<dbReference type="CDD" id="cd07185">
    <property type="entry name" value="OmpA_C-like"/>
    <property type="match status" value="1"/>
</dbReference>
<reference evidence="7 8" key="1">
    <citation type="submission" date="2023-04" db="EMBL/GenBank/DDBJ databases">
        <title>Jannaschia ovalis sp. nov., a marine bacterium isolated from sea tidal flat.</title>
        <authorList>
            <person name="Kwon D.Y."/>
            <person name="Kim J.-J."/>
        </authorList>
    </citation>
    <scope>NUCLEOTIDE SEQUENCE [LARGE SCALE GENOMIC DNA]</scope>
    <source>
        <strain evidence="7 8">GRR-S6-38</strain>
    </source>
</reference>
<keyword evidence="2 4" id="KW-0472">Membrane</keyword>
<evidence type="ECO:0000256" key="5">
    <source>
        <dbReference type="SAM" id="SignalP"/>
    </source>
</evidence>
<dbReference type="InterPro" id="IPR006665">
    <property type="entry name" value="OmpA-like"/>
</dbReference>
<dbReference type="Proteomes" id="UP001243420">
    <property type="component" value="Chromosome"/>
</dbReference>
<dbReference type="InterPro" id="IPR036737">
    <property type="entry name" value="OmpA-like_sf"/>
</dbReference>
<dbReference type="PRINTS" id="PR01021">
    <property type="entry name" value="OMPADOMAIN"/>
</dbReference>
<keyword evidence="5" id="KW-0732">Signal</keyword>
<evidence type="ECO:0000313" key="7">
    <source>
        <dbReference type="EMBL" id="WGH77248.1"/>
    </source>
</evidence>
<dbReference type="EMBL" id="CP122537">
    <property type="protein sequence ID" value="WGH77248.1"/>
    <property type="molecule type" value="Genomic_DNA"/>
</dbReference>
<gene>
    <name evidence="7" type="ORF">P8627_09295</name>
</gene>
<evidence type="ECO:0000259" key="6">
    <source>
        <dbReference type="PROSITE" id="PS51123"/>
    </source>
</evidence>
<dbReference type="SUPFAM" id="SSF103088">
    <property type="entry name" value="OmpA-like"/>
    <property type="match status" value="1"/>
</dbReference>
<dbReference type="InterPro" id="IPR050330">
    <property type="entry name" value="Bact_OuterMem_StrucFunc"/>
</dbReference>
<protein>
    <submittedName>
        <fullName evidence="7">OmpA family protein</fullName>
    </submittedName>
</protein>
<dbReference type="PROSITE" id="PS51123">
    <property type="entry name" value="OMPA_2"/>
    <property type="match status" value="1"/>
</dbReference>
<sequence>MRAILALVLTALPALAAAPELPLPGTPSLTEAQPLSTHRIATGPYAGGLPVEAVEGAVTRRIWQVEAPGATTLQILAPLRDALQAAGWQVVFECATRACGGFDFRFEIDVTPAPTMFVDLADYRYLAASKDAARLSMLVSTSGDLAYVQVTDVDPGAEVAAITKSASDPRPAALPAATGDIARDLRERGRAVLADLDFATGSTELAGDSYASLDALAAWMRANPETRVALVGHTDAEGSAEGNMAISRSRADSARAILTGPLGIAPARLETQGVGFFAPLAANDSPAGREANRRVEAVVISTE</sequence>
<keyword evidence="3" id="KW-0998">Cell outer membrane</keyword>
<feature type="signal peptide" evidence="5">
    <location>
        <begin position="1"/>
        <end position="16"/>
    </location>
</feature>
<dbReference type="Pfam" id="PF00691">
    <property type="entry name" value="OmpA"/>
    <property type="match status" value="1"/>
</dbReference>
<evidence type="ECO:0000313" key="8">
    <source>
        <dbReference type="Proteomes" id="UP001243420"/>
    </source>
</evidence>
<evidence type="ECO:0000256" key="3">
    <source>
        <dbReference type="ARBA" id="ARBA00023237"/>
    </source>
</evidence>
<name>A0ABY8LAP7_9RHOB</name>